<comment type="caution">
    <text evidence="14">The sequence shown here is derived from an EMBL/GenBank/DDBJ whole genome shotgun (WGS) entry which is preliminary data.</text>
</comment>
<keyword evidence="10" id="KW-0325">Glycoprotein</keyword>
<dbReference type="GO" id="GO:0042732">
    <property type="term" value="P:D-xylose metabolic process"/>
    <property type="evidence" value="ECO:0007669"/>
    <property type="project" value="InterPro"/>
</dbReference>
<keyword evidence="11" id="KW-0456">Lyase</keyword>
<dbReference type="InterPro" id="IPR001509">
    <property type="entry name" value="Epimerase_deHydtase"/>
</dbReference>
<dbReference type="SUPFAM" id="SSF51735">
    <property type="entry name" value="NAD(P)-binding Rossmann-fold domains"/>
    <property type="match status" value="1"/>
</dbReference>
<evidence type="ECO:0000256" key="6">
    <source>
        <dbReference type="ARBA" id="ARBA00022989"/>
    </source>
</evidence>
<evidence type="ECO:0000256" key="12">
    <source>
        <dbReference type="ARBA" id="ARBA00037859"/>
    </source>
</evidence>
<proteinExistence type="predicted"/>
<dbReference type="PANTHER" id="PTHR43078">
    <property type="entry name" value="UDP-GLUCURONIC ACID DECARBOXYLASE-RELATED"/>
    <property type="match status" value="1"/>
</dbReference>
<evidence type="ECO:0000256" key="7">
    <source>
        <dbReference type="ARBA" id="ARBA00023027"/>
    </source>
</evidence>
<dbReference type="Gene3D" id="3.40.50.720">
    <property type="entry name" value="NAD(P)-binding Rossmann-like Domain"/>
    <property type="match status" value="1"/>
</dbReference>
<evidence type="ECO:0000313" key="14">
    <source>
        <dbReference type="EMBL" id="OCB41508.1"/>
    </source>
</evidence>
<keyword evidence="4" id="KW-0210">Decarboxylase</keyword>
<keyword evidence="8" id="KW-0333">Golgi apparatus</keyword>
<dbReference type="PANTHER" id="PTHR43078:SF6">
    <property type="entry name" value="UDP-GLUCURONIC ACID DECARBOXYLASE 1"/>
    <property type="match status" value="1"/>
</dbReference>
<name>A0A1B9CH74_MYCMA</name>
<dbReference type="Pfam" id="PF01370">
    <property type="entry name" value="Epimerase"/>
    <property type="match status" value="1"/>
</dbReference>
<keyword evidence="6" id="KW-1133">Transmembrane helix</keyword>
<dbReference type="GO" id="GO:0048040">
    <property type="term" value="F:UDP-glucuronate decarboxylase activity"/>
    <property type="evidence" value="ECO:0007669"/>
    <property type="project" value="TreeGrafter"/>
</dbReference>
<evidence type="ECO:0000256" key="2">
    <source>
        <dbReference type="ARBA" id="ARBA00004323"/>
    </source>
</evidence>
<feature type="domain" description="NAD-dependent epimerase/dehydratase" evidence="13">
    <location>
        <begin position="42"/>
        <end position="280"/>
    </location>
</feature>
<comment type="cofactor">
    <cofactor evidence="1">
        <name>NAD(+)</name>
        <dbReference type="ChEBI" id="CHEBI:57540"/>
    </cofactor>
</comment>
<evidence type="ECO:0000256" key="4">
    <source>
        <dbReference type="ARBA" id="ARBA00022793"/>
    </source>
</evidence>
<gene>
    <name evidence="14" type="ORF">A5677_09270</name>
</gene>
<organism evidence="14 15">
    <name type="scientific">Mycobacterium malmoense</name>
    <dbReference type="NCBI Taxonomy" id="1780"/>
    <lineage>
        <taxon>Bacteria</taxon>
        <taxon>Bacillati</taxon>
        <taxon>Actinomycetota</taxon>
        <taxon>Actinomycetes</taxon>
        <taxon>Mycobacteriales</taxon>
        <taxon>Mycobacteriaceae</taxon>
        <taxon>Mycobacterium</taxon>
    </lineage>
</organism>
<evidence type="ECO:0000256" key="9">
    <source>
        <dbReference type="ARBA" id="ARBA00023136"/>
    </source>
</evidence>
<keyword evidence="3" id="KW-0812">Transmembrane</keyword>
<comment type="subcellular location">
    <subcellularLocation>
        <location evidence="2">Golgi apparatus membrane</location>
        <topology evidence="2">Single-pass type II membrane protein</topology>
    </subcellularLocation>
    <subcellularLocation>
        <location evidence="12">Golgi apparatus</location>
        <location evidence="12">Golgi stack membrane</location>
    </subcellularLocation>
</comment>
<evidence type="ECO:0000259" key="13">
    <source>
        <dbReference type="Pfam" id="PF01370"/>
    </source>
</evidence>
<dbReference type="GO" id="GO:0005737">
    <property type="term" value="C:cytoplasm"/>
    <property type="evidence" value="ECO:0007669"/>
    <property type="project" value="TreeGrafter"/>
</dbReference>
<evidence type="ECO:0000256" key="10">
    <source>
        <dbReference type="ARBA" id="ARBA00023180"/>
    </source>
</evidence>
<keyword evidence="7" id="KW-0520">NAD</keyword>
<evidence type="ECO:0000256" key="5">
    <source>
        <dbReference type="ARBA" id="ARBA00022968"/>
    </source>
</evidence>
<protein>
    <submittedName>
        <fullName evidence="14">Epimerase</fullName>
    </submittedName>
</protein>
<dbReference type="InterPro" id="IPR036291">
    <property type="entry name" value="NAD(P)-bd_dom_sf"/>
</dbReference>
<dbReference type="Proteomes" id="UP000092683">
    <property type="component" value="Unassembled WGS sequence"/>
</dbReference>
<evidence type="ECO:0000256" key="11">
    <source>
        <dbReference type="ARBA" id="ARBA00023239"/>
    </source>
</evidence>
<accession>A0A1B9CH74</accession>
<dbReference type="FunFam" id="3.40.50.720:FF:000065">
    <property type="entry name" value="UDP-glucuronic acid decarboxylase 1"/>
    <property type="match status" value="1"/>
</dbReference>
<keyword evidence="9" id="KW-0472">Membrane</keyword>
<reference evidence="14 15" key="1">
    <citation type="submission" date="2016-06" db="EMBL/GenBank/DDBJ databases">
        <authorList>
            <person name="Kjaerup R.B."/>
            <person name="Dalgaard T.S."/>
            <person name="Juul-Madsen H.R."/>
        </authorList>
    </citation>
    <scope>NUCLEOTIDE SEQUENCE [LARGE SCALE GENOMIC DNA]</scope>
    <source>
        <strain evidence="14 15">E3012</strain>
    </source>
</reference>
<dbReference type="GO" id="GO:0070403">
    <property type="term" value="F:NAD+ binding"/>
    <property type="evidence" value="ECO:0007669"/>
    <property type="project" value="InterPro"/>
</dbReference>
<sequence>MTNEVRGLVDMTGAATPNVLGETRFRPDDDGYDSSMPALSRVLITGGAGFVGAHLCDRLLGGGVEVVSVDDLSTSPPGAADRLAGRPGYRFVPHDICDPSVVDEVGTAFDTVFHLASPASPVDYQRRPIETLRAGSAGTATALEIAERAGARFVLASTSEVYGDPEVHPQPESYWGNVNPVGPRSVYDEAKRYAEALTFAYRRLGRVDTGVARIFNTYGPGMRADDGRMVPTFCRQALRNEPLTVSGTGLQTRSLCYIDDTVAGLMALARTDFGGPVNVGNPEELTVLAAAELIRELAGSTSTIQFTPPAEDDPQRRCPDITVARQRLGWQPLVDYRAGLATTVAWFRIAGDDPDLDLVSTADRLAY</sequence>
<dbReference type="EMBL" id="MBEE01000294">
    <property type="protein sequence ID" value="OCB41508.1"/>
    <property type="molecule type" value="Genomic_DNA"/>
</dbReference>
<keyword evidence="5" id="KW-0735">Signal-anchor</keyword>
<evidence type="ECO:0000256" key="3">
    <source>
        <dbReference type="ARBA" id="ARBA00022692"/>
    </source>
</evidence>
<dbReference type="CDD" id="cd05230">
    <property type="entry name" value="UGD_SDR_e"/>
    <property type="match status" value="1"/>
</dbReference>
<evidence type="ECO:0000313" key="15">
    <source>
        <dbReference type="Proteomes" id="UP000092683"/>
    </source>
</evidence>
<evidence type="ECO:0000256" key="8">
    <source>
        <dbReference type="ARBA" id="ARBA00023034"/>
    </source>
</evidence>
<dbReference type="InterPro" id="IPR044516">
    <property type="entry name" value="UXS-like"/>
</dbReference>
<evidence type="ECO:0000256" key="1">
    <source>
        <dbReference type="ARBA" id="ARBA00001911"/>
    </source>
</evidence>
<dbReference type="AlphaFoldDB" id="A0A1B9CH74"/>